<feature type="signal peptide" evidence="1">
    <location>
        <begin position="1"/>
        <end position="19"/>
    </location>
</feature>
<dbReference type="AlphaFoldDB" id="A0AAN6DZB2"/>
<evidence type="ECO:0000313" key="3">
    <source>
        <dbReference type="Proteomes" id="UP001203852"/>
    </source>
</evidence>
<evidence type="ECO:0000313" key="2">
    <source>
        <dbReference type="EMBL" id="KAI1615401.1"/>
    </source>
</evidence>
<keyword evidence="3" id="KW-1185">Reference proteome</keyword>
<reference evidence="2" key="1">
    <citation type="journal article" date="2022" name="bioRxiv">
        <title>Deciphering the potential niche of two novel black yeast fungi from a biological soil crust based on their genomes, phenotypes, and melanin regulation.</title>
        <authorList>
            <consortium name="DOE Joint Genome Institute"/>
            <person name="Carr E.C."/>
            <person name="Barton Q."/>
            <person name="Grambo S."/>
            <person name="Sullivan M."/>
            <person name="Renfro C.M."/>
            <person name="Kuo A."/>
            <person name="Pangilinan J."/>
            <person name="Lipzen A."/>
            <person name="Keymanesh K."/>
            <person name="Savage E."/>
            <person name="Barry K."/>
            <person name="Grigoriev I.V."/>
            <person name="Riekhof W.R."/>
            <person name="Harris S.S."/>
        </authorList>
    </citation>
    <scope>NUCLEOTIDE SEQUENCE</scope>
    <source>
        <strain evidence="2">JF 03-4F</strain>
    </source>
</reference>
<dbReference type="EMBL" id="MU404352">
    <property type="protein sequence ID" value="KAI1615401.1"/>
    <property type="molecule type" value="Genomic_DNA"/>
</dbReference>
<comment type="caution">
    <text evidence="2">The sequence shown here is derived from an EMBL/GenBank/DDBJ whole genome shotgun (WGS) entry which is preliminary data.</text>
</comment>
<evidence type="ECO:0000256" key="1">
    <source>
        <dbReference type="SAM" id="SignalP"/>
    </source>
</evidence>
<feature type="chain" id="PRO_5042968606" evidence="1">
    <location>
        <begin position="20"/>
        <end position="87"/>
    </location>
</feature>
<keyword evidence="1" id="KW-0732">Signal</keyword>
<accession>A0AAN6DZB2</accession>
<name>A0AAN6DZB2_9EURO</name>
<sequence>MVVCFMALAVMNLLDFKFAALLYSLPDGATVLVTRSAPSLLESQQKRGQTSMYLEYSSRLLLSCKLALWTCHFCQAGQVLQGQEPFD</sequence>
<proteinExistence type="predicted"/>
<protein>
    <submittedName>
        <fullName evidence="2">Uncharacterized protein</fullName>
    </submittedName>
</protein>
<dbReference type="Proteomes" id="UP001203852">
    <property type="component" value="Unassembled WGS sequence"/>
</dbReference>
<organism evidence="2 3">
    <name type="scientific">Exophiala viscosa</name>
    <dbReference type="NCBI Taxonomy" id="2486360"/>
    <lineage>
        <taxon>Eukaryota</taxon>
        <taxon>Fungi</taxon>
        <taxon>Dikarya</taxon>
        <taxon>Ascomycota</taxon>
        <taxon>Pezizomycotina</taxon>
        <taxon>Eurotiomycetes</taxon>
        <taxon>Chaetothyriomycetidae</taxon>
        <taxon>Chaetothyriales</taxon>
        <taxon>Herpotrichiellaceae</taxon>
        <taxon>Exophiala</taxon>
    </lineage>
</organism>
<gene>
    <name evidence="2" type="ORF">EDD36DRAFT_188228</name>
</gene>